<proteinExistence type="predicted"/>
<evidence type="ECO:0000313" key="2">
    <source>
        <dbReference type="EMBL" id="SDS75837.1"/>
    </source>
</evidence>
<dbReference type="RefSeq" id="WP_092671339.1">
    <property type="nucleotide sequence ID" value="NZ_BMDN01000004.1"/>
</dbReference>
<dbReference type="Proteomes" id="UP000199482">
    <property type="component" value="Chromosome I"/>
</dbReference>
<accession>A0A1H1UTN0</accession>
<reference evidence="2" key="1">
    <citation type="submission" date="2016-10" db="EMBL/GenBank/DDBJ databases">
        <authorList>
            <person name="de Groot N.N."/>
        </authorList>
    </citation>
    <scope>NUCLEOTIDE SEQUENCE [LARGE SCALE GENOMIC DNA]</scope>
    <source>
        <strain evidence="2">CPCC 202695</strain>
    </source>
</reference>
<name>A0A1H1UTN0_9MICO</name>
<dbReference type="STRING" id="589382.SAMN04489721_1858"/>
<gene>
    <name evidence="1" type="ORF">BCL57_002315</name>
    <name evidence="2" type="ORF">SAMN04489721_1858</name>
</gene>
<keyword evidence="4" id="KW-1185">Reference proteome</keyword>
<dbReference type="Proteomes" id="UP000893823">
    <property type="component" value="Unassembled WGS sequence"/>
</dbReference>
<sequence length="116" mass="12079">MSTHQPHAAAESRTGLAMGMRGCVEGEACASDRPGHGLHPMQDRLSRIASSRWVDAVVTASGTDGFVELLDLDGGLHRVWHHGALTGGLAVGDPVALHGVYGVLARGDDRFSVAAI</sequence>
<organism evidence="2 3">
    <name type="scientific">Agromyces flavus</name>
    <dbReference type="NCBI Taxonomy" id="589382"/>
    <lineage>
        <taxon>Bacteria</taxon>
        <taxon>Bacillati</taxon>
        <taxon>Actinomycetota</taxon>
        <taxon>Actinomycetes</taxon>
        <taxon>Micrococcales</taxon>
        <taxon>Microbacteriaceae</taxon>
        <taxon>Agromyces</taxon>
    </lineage>
</organism>
<evidence type="ECO:0000313" key="4">
    <source>
        <dbReference type="Proteomes" id="UP000893823"/>
    </source>
</evidence>
<reference evidence="1" key="3">
    <citation type="submission" date="2022-06" db="EMBL/GenBank/DDBJ databases">
        <title>Genomic Encyclopedia of Type Strains, Phase III (KMG-III): the genomes of soil and plant-associated and newly described type strains.</title>
        <authorList>
            <person name="Whitman W."/>
        </authorList>
    </citation>
    <scope>NUCLEOTIDE SEQUENCE</scope>
    <source>
        <strain evidence="1">CPCC 202695</strain>
    </source>
</reference>
<protein>
    <submittedName>
        <fullName evidence="2">Uncharacterized protein</fullName>
    </submittedName>
</protein>
<dbReference type="EMBL" id="LT629755">
    <property type="protein sequence ID" value="SDS75837.1"/>
    <property type="molecule type" value="Genomic_DNA"/>
</dbReference>
<dbReference type="EMBL" id="SODL02000004">
    <property type="protein sequence ID" value="MCP2368142.1"/>
    <property type="molecule type" value="Genomic_DNA"/>
</dbReference>
<dbReference type="OrthoDB" id="5189813at2"/>
<dbReference type="AlphaFoldDB" id="A0A1H1UTN0"/>
<reference evidence="3" key="2">
    <citation type="submission" date="2016-10" db="EMBL/GenBank/DDBJ databases">
        <authorList>
            <person name="Varghese N."/>
            <person name="Submissions S."/>
        </authorList>
    </citation>
    <scope>NUCLEOTIDE SEQUENCE [LARGE SCALE GENOMIC DNA]</scope>
    <source>
        <strain evidence="3">CPCC 202695</strain>
    </source>
</reference>
<evidence type="ECO:0000313" key="3">
    <source>
        <dbReference type="Proteomes" id="UP000199482"/>
    </source>
</evidence>
<evidence type="ECO:0000313" key="1">
    <source>
        <dbReference type="EMBL" id="MCP2368142.1"/>
    </source>
</evidence>